<dbReference type="OrthoDB" id="513181at2"/>
<keyword evidence="4" id="KW-1185">Reference proteome</keyword>
<feature type="domain" description="HTH cro/C1-type" evidence="2">
    <location>
        <begin position="8"/>
        <end position="62"/>
    </location>
</feature>
<dbReference type="PANTHER" id="PTHR46797">
    <property type="entry name" value="HTH-TYPE TRANSCRIPTIONAL REGULATOR"/>
    <property type="match status" value="1"/>
</dbReference>
<sequence length="182" mass="19799">MSTVGAQLKTLRKMRTFTIEALSARSGVSIGLISQIERGRGNPSFNTLVQMAHALDVPIGRLFHAADDTSPLVRSTERRSLDVHGPSGDASHELMSPDLNGALEAVWIEAPPGYDTSATPFTHPGEEFGVVLEGRHEVYLDGVRYELGPGDSITYPSTTPHWYRNAGTETVKAIWVITPPTF</sequence>
<dbReference type="InterPro" id="IPR010982">
    <property type="entry name" value="Lambda_DNA-bd_dom_sf"/>
</dbReference>
<dbReference type="PANTHER" id="PTHR46797:SF1">
    <property type="entry name" value="METHYLPHOSPHONATE SYNTHASE"/>
    <property type="match status" value="1"/>
</dbReference>
<organism evidence="3 4">
    <name type="scientific">Pedococcus cremeus</name>
    <dbReference type="NCBI Taxonomy" id="587636"/>
    <lineage>
        <taxon>Bacteria</taxon>
        <taxon>Bacillati</taxon>
        <taxon>Actinomycetota</taxon>
        <taxon>Actinomycetes</taxon>
        <taxon>Micrococcales</taxon>
        <taxon>Intrasporangiaceae</taxon>
        <taxon>Pedococcus</taxon>
    </lineage>
</organism>
<dbReference type="GO" id="GO:0003677">
    <property type="term" value="F:DNA binding"/>
    <property type="evidence" value="ECO:0007669"/>
    <property type="project" value="UniProtKB-KW"/>
</dbReference>
<reference evidence="4" key="1">
    <citation type="submission" date="2016-10" db="EMBL/GenBank/DDBJ databases">
        <authorList>
            <person name="Varghese N."/>
            <person name="Submissions S."/>
        </authorList>
    </citation>
    <scope>NUCLEOTIDE SEQUENCE [LARGE SCALE GENOMIC DNA]</scope>
    <source>
        <strain evidence="4">CGMCC 1.6963</strain>
    </source>
</reference>
<dbReference type="Gene3D" id="2.60.120.10">
    <property type="entry name" value="Jelly Rolls"/>
    <property type="match status" value="1"/>
</dbReference>
<dbReference type="CDD" id="cd00093">
    <property type="entry name" value="HTH_XRE"/>
    <property type="match status" value="1"/>
</dbReference>
<gene>
    <name evidence="3" type="ORF">SAMN05216199_2840</name>
</gene>
<dbReference type="CDD" id="cd02209">
    <property type="entry name" value="cupin_XRE_C"/>
    <property type="match status" value="1"/>
</dbReference>
<evidence type="ECO:0000256" key="1">
    <source>
        <dbReference type="ARBA" id="ARBA00023125"/>
    </source>
</evidence>
<dbReference type="SUPFAM" id="SSF51182">
    <property type="entry name" value="RmlC-like cupins"/>
    <property type="match status" value="1"/>
</dbReference>
<dbReference type="InterPro" id="IPR011051">
    <property type="entry name" value="RmlC_Cupin_sf"/>
</dbReference>
<accession>A0A1H9WEA3</accession>
<dbReference type="Gene3D" id="1.10.260.40">
    <property type="entry name" value="lambda repressor-like DNA-binding domains"/>
    <property type="match status" value="1"/>
</dbReference>
<dbReference type="Pfam" id="PF01381">
    <property type="entry name" value="HTH_3"/>
    <property type="match status" value="1"/>
</dbReference>
<dbReference type="GO" id="GO:0005829">
    <property type="term" value="C:cytosol"/>
    <property type="evidence" value="ECO:0007669"/>
    <property type="project" value="TreeGrafter"/>
</dbReference>
<keyword evidence="1" id="KW-0238">DNA-binding</keyword>
<dbReference type="InterPro" id="IPR001387">
    <property type="entry name" value="Cro/C1-type_HTH"/>
</dbReference>
<dbReference type="InterPro" id="IPR014710">
    <property type="entry name" value="RmlC-like_jellyroll"/>
</dbReference>
<name>A0A1H9WEA3_9MICO</name>
<dbReference type="Pfam" id="PF07883">
    <property type="entry name" value="Cupin_2"/>
    <property type="match status" value="1"/>
</dbReference>
<dbReference type="SMART" id="SM00530">
    <property type="entry name" value="HTH_XRE"/>
    <property type="match status" value="1"/>
</dbReference>
<evidence type="ECO:0000259" key="2">
    <source>
        <dbReference type="PROSITE" id="PS50943"/>
    </source>
</evidence>
<dbReference type="InterPro" id="IPR050807">
    <property type="entry name" value="TransReg_Diox_bact_type"/>
</dbReference>
<dbReference type="EMBL" id="FOHB01000005">
    <property type="protein sequence ID" value="SES32154.1"/>
    <property type="molecule type" value="Genomic_DNA"/>
</dbReference>
<dbReference type="STRING" id="587636.SAMN05216199_2840"/>
<evidence type="ECO:0000313" key="3">
    <source>
        <dbReference type="EMBL" id="SES32154.1"/>
    </source>
</evidence>
<dbReference type="InterPro" id="IPR013096">
    <property type="entry name" value="Cupin_2"/>
</dbReference>
<dbReference type="Proteomes" id="UP000199019">
    <property type="component" value="Unassembled WGS sequence"/>
</dbReference>
<dbReference type="GO" id="GO:0003700">
    <property type="term" value="F:DNA-binding transcription factor activity"/>
    <property type="evidence" value="ECO:0007669"/>
    <property type="project" value="TreeGrafter"/>
</dbReference>
<evidence type="ECO:0000313" key="4">
    <source>
        <dbReference type="Proteomes" id="UP000199019"/>
    </source>
</evidence>
<dbReference type="AlphaFoldDB" id="A0A1H9WEA3"/>
<dbReference type="SUPFAM" id="SSF47413">
    <property type="entry name" value="lambda repressor-like DNA-binding domains"/>
    <property type="match status" value="1"/>
</dbReference>
<protein>
    <submittedName>
        <fullName evidence="3">Transcriptional regulator, XRE family with cupin sensor</fullName>
    </submittedName>
</protein>
<dbReference type="PROSITE" id="PS50943">
    <property type="entry name" value="HTH_CROC1"/>
    <property type="match status" value="1"/>
</dbReference>
<proteinExistence type="predicted"/>